<reference evidence="1 2" key="1">
    <citation type="journal article" date="2013" name="Genome Announc.">
        <title>Draft Genome Sequence of the Cellulolytic, Mesophilic, Anaerobic Bacterium Clostridium termitidis Strain CT1112 (DSM 5398).</title>
        <authorList>
            <person name="Lal S."/>
            <person name="Ramachandran U."/>
            <person name="Zhang X."/>
            <person name="Munir R."/>
            <person name="Sparling R."/>
            <person name="Levin D.B."/>
        </authorList>
    </citation>
    <scope>NUCLEOTIDE SEQUENCE [LARGE SCALE GENOMIC DNA]</scope>
    <source>
        <strain evidence="1 2">CT1112</strain>
    </source>
</reference>
<keyword evidence="2" id="KW-1185">Reference proteome</keyword>
<dbReference type="Proteomes" id="UP000014155">
    <property type="component" value="Unassembled WGS sequence"/>
</dbReference>
<organism evidence="1 2">
    <name type="scientific">Ruminiclostridium cellobioparum subsp. termitidis CT1112</name>
    <dbReference type="NCBI Taxonomy" id="1195236"/>
    <lineage>
        <taxon>Bacteria</taxon>
        <taxon>Bacillati</taxon>
        <taxon>Bacillota</taxon>
        <taxon>Clostridia</taxon>
        <taxon>Eubacteriales</taxon>
        <taxon>Oscillospiraceae</taxon>
        <taxon>Ruminiclostridium</taxon>
    </lineage>
</organism>
<dbReference type="EMBL" id="AORV01000028">
    <property type="protein sequence ID" value="EMS72350.1"/>
    <property type="molecule type" value="Genomic_DNA"/>
</dbReference>
<evidence type="ECO:0000313" key="2">
    <source>
        <dbReference type="Proteomes" id="UP000014155"/>
    </source>
</evidence>
<dbReference type="AlphaFoldDB" id="S0FJN7"/>
<accession>S0FJN7</accession>
<evidence type="ECO:0000313" key="1">
    <source>
        <dbReference type="EMBL" id="EMS72350.1"/>
    </source>
</evidence>
<proteinExistence type="predicted"/>
<protein>
    <submittedName>
        <fullName evidence="1">Uncharacterized protein</fullName>
    </submittedName>
</protein>
<dbReference type="STRING" id="1195236.CTER_1736"/>
<dbReference type="PATRIC" id="fig|1195236.3.peg.2061"/>
<name>S0FJN7_RUMCE</name>
<sequence length="41" mass="4715">MRNIENIIIKDIVSKVFIPATSLLFCKRDAEMTTTLYIQSP</sequence>
<comment type="caution">
    <text evidence="1">The sequence shown here is derived from an EMBL/GenBank/DDBJ whole genome shotgun (WGS) entry which is preliminary data.</text>
</comment>
<gene>
    <name evidence="1" type="ORF">CTER_1736</name>
</gene>